<protein>
    <submittedName>
        <fullName evidence="2">Protease</fullName>
    </submittedName>
</protein>
<dbReference type="InterPro" id="IPR024079">
    <property type="entry name" value="MetalloPept_cat_dom_sf"/>
</dbReference>
<dbReference type="PROSITE" id="PS51257">
    <property type="entry name" value="PROKAR_LIPOPROTEIN"/>
    <property type="match status" value="1"/>
</dbReference>
<accession>A0A8J8FF20</accession>
<dbReference type="EMBL" id="WHPF01000008">
    <property type="protein sequence ID" value="NNV56277.1"/>
    <property type="molecule type" value="Genomic_DNA"/>
</dbReference>
<dbReference type="SUPFAM" id="SSF55486">
    <property type="entry name" value="Metalloproteases ('zincins'), catalytic domain"/>
    <property type="match status" value="1"/>
</dbReference>
<keyword evidence="2" id="KW-0645">Protease</keyword>
<dbReference type="Pfam" id="PF12388">
    <property type="entry name" value="Peptidase_M57"/>
    <property type="match status" value="1"/>
</dbReference>
<keyword evidence="3" id="KW-1185">Reference proteome</keyword>
<keyword evidence="1" id="KW-0732">Signal</keyword>
<reference evidence="2" key="1">
    <citation type="submission" date="2019-10" db="EMBL/GenBank/DDBJ databases">
        <title>Draft genome sequence of Panacibacter sp. KCS-6.</title>
        <authorList>
            <person name="Yim K.J."/>
        </authorList>
    </citation>
    <scope>NUCLEOTIDE SEQUENCE</scope>
    <source>
        <strain evidence="2">KCS-6</strain>
    </source>
</reference>
<dbReference type="GO" id="GO:0006508">
    <property type="term" value="P:proteolysis"/>
    <property type="evidence" value="ECO:0007669"/>
    <property type="project" value="UniProtKB-KW"/>
</dbReference>
<evidence type="ECO:0000313" key="3">
    <source>
        <dbReference type="Proteomes" id="UP000598971"/>
    </source>
</evidence>
<keyword evidence="2" id="KW-0378">Hydrolase</keyword>
<evidence type="ECO:0000256" key="1">
    <source>
        <dbReference type="SAM" id="SignalP"/>
    </source>
</evidence>
<dbReference type="GO" id="GO:0008237">
    <property type="term" value="F:metallopeptidase activity"/>
    <property type="evidence" value="ECO:0007669"/>
    <property type="project" value="InterPro"/>
</dbReference>
<organism evidence="2 3">
    <name type="scientific">Limnovirga soli</name>
    <dbReference type="NCBI Taxonomy" id="2656915"/>
    <lineage>
        <taxon>Bacteria</taxon>
        <taxon>Pseudomonadati</taxon>
        <taxon>Bacteroidota</taxon>
        <taxon>Chitinophagia</taxon>
        <taxon>Chitinophagales</taxon>
        <taxon>Chitinophagaceae</taxon>
        <taxon>Limnovirga</taxon>
    </lineage>
</organism>
<evidence type="ECO:0000313" key="2">
    <source>
        <dbReference type="EMBL" id="NNV56277.1"/>
    </source>
</evidence>
<feature type="chain" id="PRO_5035305572" evidence="1">
    <location>
        <begin position="22"/>
        <end position="275"/>
    </location>
</feature>
<dbReference type="Proteomes" id="UP000598971">
    <property type="component" value="Unassembled WGS sequence"/>
</dbReference>
<name>A0A8J8FF20_9BACT</name>
<comment type="caution">
    <text evidence="2">The sequence shown here is derived from an EMBL/GenBank/DDBJ whole genome shotgun (WGS) entry which is preliminary data.</text>
</comment>
<dbReference type="RefSeq" id="WP_171608217.1">
    <property type="nucleotide sequence ID" value="NZ_WHPF01000008.1"/>
</dbReference>
<feature type="signal peptide" evidence="1">
    <location>
        <begin position="1"/>
        <end position="21"/>
    </location>
</feature>
<dbReference type="Gene3D" id="3.40.390.10">
    <property type="entry name" value="Collagenase (Catalytic Domain)"/>
    <property type="match status" value="1"/>
</dbReference>
<dbReference type="AlphaFoldDB" id="A0A8J8FF20"/>
<sequence>MRFSIKTVAACLAFSSLVVSCQKSDKTSTPSSTSTIPSEVISQIQAQGFSTEGVVAADGGYVVEGDIFLSNEALAKGASNGPLLRIAEEEQYRTTLLVTGLPRVITIAVTNLDPIWTVATDSAIARYNAMGLRLTFQRVASGASITITGADLGGGGVLGRSSGFPDANGNPPSAITINNRAGTFGTNPSVQWLATIVAHEVGHTIGFRHTDYKNRNYSCGFSIPRNEGDAGVGAIWIPGTPTGPKDPKSWMLACTDGTDRPFNANDKTALNYLYK</sequence>
<gene>
    <name evidence="2" type="ORF">GD597_12465</name>
</gene>
<proteinExistence type="predicted"/>
<dbReference type="InterPro" id="IPR024653">
    <property type="entry name" value="Peptidase_M10/M27/M57"/>
</dbReference>